<protein>
    <submittedName>
        <fullName evidence="1">Uncharacterized protein</fullName>
    </submittedName>
</protein>
<reference evidence="1" key="2">
    <citation type="submission" date="2020-11" db="EMBL/GenBank/DDBJ databases">
        <authorList>
            <person name="McCartney M.A."/>
            <person name="Auch B."/>
            <person name="Kono T."/>
            <person name="Mallez S."/>
            <person name="Becker A."/>
            <person name="Gohl D.M."/>
            <person name="Silverstein K.A.T."/>
            <person name="Koren S."/>
            <person name="Bechman K.B."/>
            <person name="Herman A."/>
            <person name="Abrahante J.E."/>
            <person name="Garbe J."/>
        </authorList>
    </citation>
    <scope>NUCLEOTIDE SEQUENCE</scope>
    <source>
        <strain evidence="1">Duluth1</strain>
        <tissue evidence="1">Whole animal</tissue>
    </source>
</reference>
<evidence type="ECO:0000313" key="2">
    <source>
        <dbReference type="Proteomes" id="UP000828390"/>
    </source>
</evidence>
<keyword evidence="2" id="KW-1185">Reference proteome</keyword>
<name>A0A9D4MWI6_DREPO</name>
<sequence>MAIGNSWKNFTFGGGVCSRVRYKENLYCLAIRASFYSDAVECLPDLEPGGPGFDPQYGRGIFWLGYIIYMCG</sequence>
<dbReference type="AlphaFoldDB" id="A0A9D4MWI6"/>
<comment type="caution">
    <text evidence="1">The sequence shown here is derived from an EMBL/GenBank/DDBJ whole genome shotgun (WGS) entry which is preliminary data.</text>
</comment>
<dbReference type="Proteomes" id="UP000828390">
    <property type="component" value="Unassembled WGS sequence"/>
</dbReference>
<reference evidence="1" key="1">
    <citation type="journal article" date="2019" name="bioRxiv">
        <title>The Genome of the Zebra Mussel, Dreissena polymorpha: A Resource for Invasive Species Research.</title>
        <authorList>
            <person name="McCartney M.A."/>
            <person name="Auch B."/>
            <person name="Kono T."/>
            <person name="Mallez S."/>
            <person name="Zhang Y."/>
            <person name="Obille A."/>
            <person name="Becker A."/>
            <person name="Abrahante J.E."/>
            <person name="Garbe J."/>
            <person name="Badalamenti J.P."/>
            <person name="Herman A."/>
            <person name="Mangelson H."/>
            <person name="Liachko I."/>
            <person name="Sullivan S."/>
            <person name="Sone E.D."/>
            <person name="Koren S."/>
            <person name="Silverstein K.A.T."/>
            <person name="Beckman K.B."/>
            <person name="Gohl D.M."/>
        </authorList>
    </citation>
    <scope>NUCLEOTIDE SEQUENCE</scope>
    <source>
        <strain evidence="1">Duluth1</strain>
        <tissue evidence="1">Whole animal</tissue>
    </source>
</reference>
<evidence type="ECO:0000313" key="1">
    <source>
        <dbReference type="EMBL" id="KAH3883196.1"/>
    </source>
</evidence>
<organism evidence="1 2">
    <name type="scientific">Dreissena polymorpha</name>
    <name type="common">Zebra mussel</name>
    <name type="synonym">Mytilus polymorpha</name>
    <dbReference type="NCBI Taxonomy" id="45954"/>
    <lineage>
        <taxon>Eukaryota</taxon>
        <taxon>Metazoa</taxon>
        <taxon>Spiralia</taxon>
        <taxon>Lophotrochozoa</taxon>
        <taxon>Mollusca</taxon>
        <taxon>Bivalvia</taxon>
        <taxon>Autobranchia</taxon>
        <taxon>Heteroconchia</taxon>
        <taxon>Euheterodonta</taxon>
        <taxon>Imparidentia</taxon>
        <taxon>Neoheterodontei</taxon>
        <taxon>Myida</taxon>
        <taxon>Dreissenoidea</taxon>
        <taxon>Dreissenidae</taxon>
        <taxon>Dreissena</taxon>
    </lineage>
</organism>
<accession>A0A9D4MWI6</accession>
<proteinExistence type="predicted"/>
<dbReference type="EMBL" id="JAIWYP010000001">
    <property type="protein sequence ID" value="KAH3883196.1"/>
    <property type="molecule type" value="Genomic_DNA"/>
</dbReference>
<gene>
    <name evidence="1" type="ORF">DPMN_007149</name>
</gene>